<feature type="region of interest" description="Disordered" evidence="6">
    <location>
        <begin position="444"/>
        <end position="466"/>
    </location>
</feature>
<feature type="transmembrane region" description="Helical" evidence="7">
    <location>
        <begin position="177"/>
        <end position="201"/>
    </location>
</feature>
<dbReference type="Pfam" id="PF02683">
    <property type="entry name" value="DsbD_TM"/>
    <property type="match status" value="1"/>
</dbReference>
<dbReference type="EMBL" id="JAGSOG010000019">
    <property type="protein sequence ID" value="MBR7832949.1"/>
    <property type="molecule type" value="Genomic_DNA"/>
</dbReference>
<dbReference type="Pfam" id="PF00578">
    <property type="entry name" value="AhpC-TSA"/>
    <property type="match status" value="1"/>
</dbReference>
<dbReference type="SUPFAM" id="SSF52833">
    <property type="entry name" value="Thioredoxin-like"/>
    <property type="match status" value="1"/>
</dbReference>
<keyword evidence="10" id="KW-1185">Reference proteome</keyword>
<dbReference type="Gene3D" id="3.40.30.10">
    <property type="entry name" value="Glutaredoxin"/>
    <property type="match status" value="1"/>
</dbReference>
<sequence length="586" mass="61172">MPALVLIGFLGGVITGISPCVLPVLPVVFLSGGAAGGAEKSAQAPTAPATQEARARARIERLKAARRARLRPYSIVAGLALSFSLITLLGTLVLSALPLPQDIIRWAGLVVLVLLGIAMLLPRVEELLERPFARIPQLRVTGEHGGFILGLALGAVYVPCAGPVLAAITVAGATGKIGAHTVALTLAFGVGTAIPLLFFALAGRRIAERVRAFRDRQRKVRAIAGVMVIALAVALTFNVTDALQRAIPDYTSALNTTLDKAGASLLDSGQSESLQACAQEPSTTLQNCGKEPAIGGIQQWFDTPGDAAPTAASLKGKVVLVDFWAYSCINCQRAITHVEAWYKNYAADGLVVIGVHTPEYAFEHVASNVEAGASRLHITYPVALDNDYTTWNAFGNDSWPAEYLVDSTGVIRHVSIGEGDYADTESMIRQLLTAAHPSVQLPAATDVPDTTPENAGQTPETYLGSERADTYAGSSNGGYASGTDTFTYPVSLPTSEFGLTGTWTVADQSITSGANAGIELNFDADDVYLDVGGTGTVTATVDGKTSVYQVSGAPDIYTVVSAASPRSGTVTLSLSPGLSAYSFTFG</sequence>
<keyword evidence="4 7" id="KW-1133">Transmembrane helix</keyword>
<evidence type="ECO:0000259" key="8">
    <source>
        <dbReference type="PROSITE" id="PS51352"/>
    </source>
</evidence>
<dbReference type="InterPro" id="IPR000866">
    <property type="entry name" value="AhpC/TSA"/>
</dbReference>
<dbReference type="GO" id="GO:0017004">
    <property type="term" value="P:cytochrome complex assembly"/>
    <property type="evidence" value="ECO:0007669"/>
    <property type="project" value="InterPro"/>
</dbReference>
<keyword evidence="3 7" id="KW-0812">Transmembrane</keyword>
<dbReference type="PROSITE" id="PS51352">
    <property type="entry name" value="THIOREDOXIN_2"/>
    <property type="match status" value="1"/>
</dbReference>
<evidence type="ECO:0000256" key="4">
    <source>
        <dbReference type="ARBA" id="ARBA00022989"/>
    </source>
</evidence>
<evidence type="ECO:0000256" key="3">
    <source>
        <dbReference type="ARBA" id="ARBA00022692"/>
    </source>
</evidence>
<proteinExistence type="predicted"/>
<reference evidence="9" key="1">
    <citation type="submission" date="2021-04" db="EMBL/GenBank/DDBJ databases">
        <title>Genome based classification of Actinospica acidithermotolerans sp. nov., an actinobacterium isolated from an Indonesian hot spring.</title>
        <authorList>
            <person name="Kusuma A.B."/>
            <person name="Putra K.E."/>
            <person name="Nafisah S."/>
            <person name="Loh J."/>
            <person name="Nouioui I."/>
            <person name="Goodfellow M."/>
        </authorList>
    </citation>
    <scope>NUCLEOTIDE SEQUENCE</scope>
    <source>
        <strain evidence="9">CSCA 57</strain>
    </source>
</reference>
<feature type="transmembrane region" description="Helical" evidence="7">
    <location>
        <begin position="73"/>
        <end position="97"/>
    </location>
</feature>
<feature type="transmembrane region" description="Helical" evidence="7">
    <location>
        <begin position="6"/>
        <end position="30"/>
    </location>
</feature>
<evidence type="ECO:0000256" key="7">
    <source>
        <dbReference type="SAM" id="Phobius"/>
    </source>
</evidence>
<dbReference type="AlphaFoldDB" id="A0A941IMK0"/>
<dbReference type="InterPro" id="IPR036249">
    <property type="entry name" value="Thioredoxin-like_sf"/>
</dbReference>
<feature type="compositionally biased region" description="Polar residues" evidence="6">
    <location>
        <begin position="451"/>
        <end position="460"/>
    </location>
</feature>
<feature type="transmembrane region" description="Helical" evidence="7">
    <location>
        <begin position="103"/>
        <end position="124"/>
    </location>
</feature>
<dbReference type="InterPro" id="IPR050553">
    <property type="entry name" value="Thioredoxin_ResA/DsbE_sf"/>
</dbReference>
<evidence type="ECO:0000256" key="1">
    <source>
        <dbReference type="ARBA" id="ARBA00004651"/>
    </source>
</evidence>
<dbReference type="InterPro" id="IPR013766">
    <property type="entry name" value="Thioredoxin_domain"/>
</dbReference>
<comment type="caution">
    <text evidence="9">The sequence shown here is derived from an EMBL/GenBank/DDBJ whole genome shotgun (WGS) entry which is preliminary data.</text>
</comment>
<dbReference type="PANTHER" id="PTHR42852">
    <property type="entry name" value="THIOL:DISULFIDE INTERCHANGE PROTEIN DSBE"/>
    <property type="match status" value="1"/>
</dbReference>
<dbReference type="Gene3D" id="2.60.120.260">
    <property type="entry name" value="Galactose-binding domain-like"/>
    <property type="match status" value="1"/>
</dbReference>
<evidence type="ECO:0000313" key="9">
    <source>
        <dbReference type="EMBL" id="MBR7832949.1"/>
    </source>
</evidence>
<organism evidence="9 10">
    <name type="scientific">Actinospica durhamensis</name>
    <dbReference type="NCBI Taxonomy" id="1508375"/>
    <lineage>
        <taxon>Bacteria</taxon>
        <taxon>Bacillati</taxon>
        <taxon>Actinomycetota</taxon>
        <taxon>Actinomycetes</taxon>
        <taxon>Catenulisporales</taxon>
        <taxon>Actinospicaceae</taxon>
        <taxon>Actinospica</taxon>
    </lineage>
</organism>
<feature type="transmembrane region" description="Helical" evidence="7">
    <location>
        <begin position="222"/>
        <end position="240"/>
    </location>
</feature>
<evidence type="ECO:0000256" key="5">
    <source>
        <dbReference type="ARBA" id="ARBA00023136"/>
    </source>
</evidence>
<dbReference type="Pfam" id="PF17991">
    <property type="entry name" value="Thioredoxin_10"/>
    <property type="match status" value="1"/>
</dbReference>
<dbReference type="RefSeq" id="WP_212527473.1">
    <property type="nucleotide sequence ID" value="NZ_JAGSOG010000019.1"/>
</dbReference>
<evidence type="ECO:0000256" key="2">
    <source>
        <dbReference type="ARBA" id="ARBA00022475"/>
    </source>
</evidence>
<feature type="transmembrane region" description="Helical" evidence="7">
    <location>
        <begin position="145"/>
        <end position="171"/>
    </location>
</feature>
<keyword evidence="5 7" id="KW-0472">Membrane</keyword>
<gene>
    <name evidence="9" type="ORF">KDL01_06730</name>
</gene>
<dbReference type="Proteomes" id="UP000675781">
    <property type="component" value="Unassembled WGS sequence"/>
</dbReference>
<dbReference type="PANTHER" id="PTHR42852:SF13">
    <property type="entry name" value="PROTEIN DIPZ"/>
    <property type="match status" value="1"/>
</dbReference>
<dbReference type="GO" id="GO:0016491">
    <property type="term" value="F:oxidoreductase activity"/>
    <property type="evidence" value="ECO:0007669"/>
    <property type="project" value="InterPro"/>
</dbReference>
<dbReference type="InterPro" id="IPR041017">
    <property type="entry name" value="Thioredoxin_10"/>
</dbReference>
<evidence type="ECO:0000256" key="6">
    <source>
        <dbReference type="SAM" id="MobiDB-lite"/>
    </source>
</evidence>
<protein>
    <submittedName>
        <fullName evidence="9">Sulfite exporter TauE/SafE family protein</fullName>
    </submittedName>
</protein>
<evidence type="ECO:0000313" key="10">
    <source>
        <dbReference type="Proteomes" id="UP000675781"/>
    </source>
</evidence>
<dbReference type="InterPro" id="IPR003834">
    <property type="entry name" value="Cyt_c_assmbl_TM_dom"/>
</dbReference>
<name>A0A941IMK0_9ACTN</name>
<comment type="subcellular location">
    <subcellularLocation>
        <location evidence="1">Cell membrane</location>
        <topology evidence="1">Multi-pass membrane protein</topology>
    </subcellularLocation>
</comment>
<accession>A0A941IMK0</accession>
<feature type="domain" description="Thioredoxin" evidence="8">
    <location>
        <begin position="274"/>
        <end position="433"/>
    </location>
</feature>
<keyword evidence="2" id="KW-1003">Cell membrane</keyword>
<dbReference type="GO" id="GO:0016209">
    <property type="term" value="F:antioxidant activity"/>
    <property type="evidence" value="ECO:0007669"/>
    <property type="project" value="InterPro"/>
</dbReference>
<dbReference type="GO" id="GO:0005886">
    <property type="term" value="C:plasma membrane"/>
    <property type="evidence" value="ECO:0007669"/>
    <property type="project" value="UniProtKB-SubCell"/>
</dbReference>